<dbReference type="InterPro" id="IPR001506">
    <property type="entry name" value="Peptidase_M12A"/>
</dbReference>
<dbReference type="SMART" id="SM00235">
    <property type="entry name" value="ZnMc"/>
    <property type="match status" value="1"/>
</dbReference>
<dbReference type="AlphaFoldDB" id="A0A3P8D029"/>
<dbReference type="GO" id="GO:0006508">
    <property type="term" value="P:proteolysis"/>
    <property type="evidence" value="ECO:0007669"/>
    <property type="project" value="UniProtKB-KW"/>
</dbReference>
<dbReference type="GO" id="GO:0008270">
    <property type="term" value="F:zinc ion binding"/>
    <property type="evidence" value="ECO:0007669"/>
    <property type="project" value="UniProtKB-UniRule"/>
</dbReference>
<name>A0A3P8D029_HELPZ</name>
<evidence type="ECO:0000313" key="7">
    <source>
        <dbReference type="WBParaSite" id="HPBE_0001176101-mRNA-1"/>
    </source>
</evidence>
<evidence type="ECO:0000313" key="6">
    <source>
        <dbReference type="Proteomes" id="UP000050761"/>
    </source>
</evidence>
<comment type="cofactor">
    <cofactor evidence="2 3">
        <name>Zn(2+)</name>
        <dbReference type="ChEBI" id="CHEBI:29105"/>
    </cofactor>
    <text evidence="2 3">Binds 1 zinc ion per subunit.</text>
</comment>
<keyword evidence="1 2" id="KW-1015">Disulfide bond</keyword>
<dbReference type="PRINTS" id="PR00480">
    <property type="entry name" value="ASTACIN"/>
</dbReference>
<dbReference type="EC" id="3.4.24.-" evidence="3"/>
<dbReference type="InterPro" id="IPR034035">
    <property type="entry name" value="Astacin-like_dom"/>
</dbReference>
<proteinExistence type="predicted"/>
<reference evidence="7" key="2">
    <citation type="submission" date="2019-09" db="UniProtKB">
        <authorList>
            <consortium name="WormBaseParasite"/>
        </authorList>
    </citation>
    <scope>IDENTIFICATION</scope>
</reference>
<organism evidence="5">
    <name type="scientific">Heligmosomoides polygyrus</name>
    <name type="common">Parasitic roundworm</name>
    <dbReference type="NCBI Taxonomy" id="6339"/>
    <lineage>
        <taxon>Eukaryota</taxon>
        <taxon>Metazoa</taxon>
        <taxon>Ecdysozoa</taxon>
        <taxon>Nematoda</taxon>
        <taxon>Chromadorea</taxon>
        <taxon>Rhabditida</taxon>
        <taxon>Rhabditina</taxon>
        <taxon>Rhabditomorpha</taxon>
        <taxon>Strongyloidea</taxon>
        <taxon>Heligmosomidae</taxon>
        <taxon>Heligmosomoides</taxon>
    </lineage>
</organism>
<dbReference type="Gene3D" id="3.40.390.10">
    <property type="entry name" value="Collagenase (Catalytic Domain)"/>
    <property type="match status" value="1"/>
</dbReference>
<evidence type="ECO:0000256" key="3">
    <source>
        <dbReference type="RuleBase" id="RU361183"/>
    </source>
</evidence>
<dbReference type="Proteomes" id="UP000050761">
    <property type="component" value="Unassembled WGS sequence"/>
</dbReference>
<feature type="binding site" evidence="2">
    <location>
        <position position="166"/>
    </location>
    <ligand>
        <name>Zn(2+)</name>
        <dbReference type="ChEBI" id="CHEBI:29105"/>
        <note>catalytic</note>
    </ligand>
</feature>
<dbReference type="GO" id="GO:0004222">
    <property type="term" value="F:metalloendopeptidase activity"/>
    <property type="evidence" value="ECO:0007669"/>
    <property type="project" value="UniProtKB-UniRule"/>
</dbReference>
<dbReference type="SUPFAM" id="SSF55486">
    <property type="entry name" value="Metalloproteases ('zincins'), catalytic domain"/>
    <property type="match status" value="1"/>
</dbReference>
<feature type="active site" evidence="2">
    <location>
        <position position="167"/>
    </location>
</feature>
<evidence type="ECO:0000256" key="1">
    <source>
        <dbReference type="ARBA" id="ARBA00023157"/>
    </source>
</evidence>
<keyword evidence="2 3" id="KW-0862">Zinc</keyword>
<dbReference type="PANTHER" id="PTHR10127:SF891">
    <property type="entry name" value="ZINC METALLOPROTEINASE NAS-29"/>
    <property type="match status" value="1"/>
</dbReference>
<evidence type="ECO:0000313" key="5">
    <source>
        <dbReference type="EMBL" id="VDO89755.1"/>
    </source>
</evidence>
<dbReference type="WBParaSite" id="HPBE_0001176101-mRNA-1">
    <property type="protein sequence ID" value="HPBE_0001176101-mRNA-1"/>
    <property type="gene ID" value="HPBE_0001176101"/>
</dbReference>
<gene>
    <name evidence="5" type="ORF">HPBE_LOCUS11762</name>
</gene>
<keyword evidence="2 3" id="KW-0482">Metalloprotease</keyword>
<keyword evidence="2 3" id="KW-0645">Protease</keyword>
<dbReference type="PANTHER" id="PTHR10127">
    <property type="entry name" value="DISCOIDIN, CUB, EGF, LAMININ , AND ZINC METALLOPROTEASE DOMAIN CONTAINING"/>
    <property type="match status" value="1"/>
</dbReference>
<dbReference type="CDD" id="cd04280">
    <property type="entry name" value="ZnMc_astacin_like"/>
    <property type="match status" value="1"/>
</dbReference>
<keyword evidence="6" id="KW-1185">Reference proteome</keyword>
<reference evidence="5 6" key="1">
    <citation type="submission" date="2018-11" db="EMBL/GenBank/DDBJ databases">
        <authorList>
            <consortium name="Pathogen Informatics"/>
        </authorList>
    </citation>
    <scope>NUCLEOTIDE SEQUENCE [LARGE SCALE GENOMIC DNA]</scope>
</reference>
<keyword evidence="2 3" id="KW-0479">Metal-binding</keyword>
<dbReference type="EMBL" id="UZAH01027222">
    <property type="protein sequence ID" value="VDO89755.1"/>
    <property type="molecule type" value="Genomic_DNA"/>
</dbReference>
<feature type="binding site" evidence="2">
    <location>
        <position position="170"/>
    </location>
    <ligand>
        <name>Zn(2+)</name>
        <dbReference type="ChEBI" id="CHEBI:29105"/>
        <note>catalytic</note>
    </ligand>
</feature>
<feature type="disulfide bond" evidence="2">
    <location>
        <begin position="115"/>
        <end position="270"/>
    </location>
</feature>
<keyword evidence="2 3" id="KW-0378">Hydrolase</keyword>
<evidence type="ECO:0000259" key="4">
    <source>
        <dbReference type="PROSITE" id="PS51864"/>
    </source>
</evidence>
<dbReference type="PROSITE" id="PS51864">
    <property type="entry name" value="ASTACIN"/>
    <property type="match status" value="1"/>
</dbReference>
<comment type="caution">
    <text evidence="2">Lacks conserved residue(s) required for the propagation of feature annotation.</text>
</comment>
<feature type="binding site" evidence="2">
    <location>
        <position position="176"/>
    </location>
    <ligand>
        <name>Zn(2+)</name>
        <dbReference type="ChEBI" id="CHEBI:29105"/>
        <note>catalytic</note>
    </ligand>
</feature>
<dbReference type="Pfam" id="PF01400">
    <property type="entry name" value="Astacin"/>
    <property type="match status" value="1"/>
</dbReference>
<dbReference type="InterPro" id="IPR024079">
    <property type="entry name" value="MetalloPept_cat_dom_sf"/>
</dbReference>
<evidence type="ECO:0000256" key="2">
    <source>
        <dbReference type="PROSITE-ProRule" id="PRU01211"/>
    </source>
</evidence>
<accession>A0A3P8D029</accession>
<dbReference type="OrthoDB" id="5826793at2759"/>
<feature type="domain" description="Peptidase M12A" evidence="4">
    <location>
        <begin position="51"/>
        <end position="271"/>
    </location>
</feature>
<protein>
    <recommendedName>
        <fullName evidence="3">Metalloendopeptidase</fullName>
        <ecNumber evidence="3">3.4.24.-</ecNumber>
    </recommendedName>
</protein>
<sequence>MEDEGKENNASYVIKLNGEQRSVFLESDMVMSSALMQELHLMESQRRRKRWAYRDIFYPETIWEGGIPYQFDENLRGWKIAAGELFVRVLKEFISAAMARASLEYAMKFWQLNTCVTFWPRENETEYLLFTGENPGCFSTVGRDITQQVQVVNIGRGCYHFGVTTHEVGHALGLFHHQQRFDRDDYITFLKGEVPRRYWLNFAKISEKYLSTYGLPYDVGSIMHYTPTEFASNIYLPGLTTKDGNLQGAMGSMDGPSFLDVQIVNRHYKCLGKQRRQCIYHLRVWAASRACSSEALWTEISAPPNRRVMVGLQSVAAICQEGCFTTAVEMKMVGDNRPVGYRCRAQSPSF</sequence>
<dbReference type="InterPro" id="IPR006026">
    <property type="entry name" value="Peptidase_Metallo"/>
</dbReference>